<sequence length="158" mass="16533">MALTNLTTTSPTPAYSHPPKGKEAGTREPSVAPQDARCRVCNTPLTTEASIAAGIGPVCAKKLKTILEEPLPQRKGRAVPVDPNQLGLFGATQPGLSDLLQEHTEGAIEPTSGPGEEQCLGDSRATPKCTMKVQVTITWPNQQPSLVIVISLEGGAPC</sequence>
<organism evidence="2 3">
    <name type="scientific">Geomonas propionica</name>
    <dbReference type="NCBI Taxonomy" id="2798582"/>
    <lineage>
        <taxon>Bacteria</taxon>
        <taxon>Pseudomonadati</taxon>
        <taxon>Thermodesulfobacteriota</taxon>
        <taxon>Desulfuromonadia</taxon>
        <taxon>Geobacterales</taxon>
        <taxon>Geobacteraceae</taxon>
        <taxon>Geomonas</taxon>
    </lineage>
</organism>
<comment type="caution">
    <text evidence="2">The sequence shown here is derived from an EMBL/GenBank/DDBJ whole genome shotgun (WGS) entry which is preliminary data.</text>
</comment>
<evidence type="ECO:0008006" key="4">
    <source>
        <dbReference type="Google" id="ProtNLM"/>
    </source>
</evidence>
<feature type="region of interest" description="Disordered" evidence="1">
    <location>
        <begin position="1"/>
        <end position="34"/>
    </location>
</feature>
<dbReference type="Proteomes" id="UP000641025">
    <property type="component" value="Unassembled WGS sequence"/>
</dbReference>
<proteinExistence type="predicted"/>
<name>A0ABS0YL36_9BACT</name>
<keyword evidence="3" id="KW-1185">Reference proteome</keyword>
<evidence type="ECO:0000313" key="3">
    <source>
        <dbReference type="Proteomes" id="UP000641025"/>
    </source>
</evidence>
<gene>
    <name evidence="2" type="ORF">JFN90_00595</name>
</gene>
<feature type="compositionally biased region" description="Polar residues" evidence="1">
    <location>
        <begin position="1"/>
        <end position="13"/>
    </location>
</feature>
<evidence type="ECO:0000313" key="2">
    <source>
        <dbReference type="EMBL" id="MBJ6798624.1"/>
    </source>
</evidence>
<dbReference type="RefSeq" id="WP_199393162.1">
    <property type="nucleotide sequence ID" value="NZ_JAEMHK010000001.1"/>
</dbReference>
<dbReference type="InterPro" id="IPR046053">
    <property type="entry name" value="DUF6011"/>
</dbReference>
<reference evidence="2 3" key="1">
    <citation type="submission" date="2020-12" db="EMBL/GenBank/DDBJ databases">
        <title>Geomonas sp. Red259, isolated from paddy soil.</title>
        <authorList>
            <person name="Xu Z."/>
            <person name="Zhang Z."/>
            <person name="Masuda Y."/>
            <person name="Itoh H."/>
            <person name="Senoo K."/>
        </authorList>
    </citation>
    <scope>NUCLEOTIDE SEQUENCE [LARGE SCALE GENOMIC DNA]</scope>
    <source>
        <strain evidence="2 3">Red259</strain>
    </source>
</reference>
<accession>A0ABS0YL36</accession>
<dbReference type="EMBL" id="JAEMHK010000001">
    <property type="protein sequence ID" value="MBJ6798624.1"/>
    <property type="molecule type" value="Genomic_DNA"/>
</dbReference>
<protein>
    <recommendedName>
        <fullName evidence="4">DUF4258 domain-containing protein</fullName>
    </recommendedName>
</protein>
<dbReference type="Pfam" id="PF19474">
    <property type="entry name" value="DUF6011"/>
    <property type="match status" value="1"/>
</dbReference>
<evidence type="ECO:0000256" key="1">
    <source>
        <dbReference type="SAM" id="MobiDB-lite"/>
    </source>
</evidence>